<comment type="similarity">
    <text evidence="2">Belongs to the amidase family.</text>
</comment>
<protein>
    <recommendedName>
        <fullName evidence="3">amidase</fullName>
        <ecNumber evidence="3">3.5.1.4</ecNumber>
    </recommendedName>
</protein>
<name>A0ABT8UK26_9MYCO</name>
<feature type="domain" description="Amidase" evidence="4">
    <location>
        <begin position="20"/>
        <end position="441"/>
    </location>
</feature>
<dbReference type="Proteomes" id="UP001168823">
    <property type="component" value="Unassembled WGS sequence"/>
</dbReference>
<dbReference type="EMBL" id="JAUMSQ010000183">
    <property type="protein sequence ID" value="MDO3638154.1"/>
    <property type="molecule type" value="Genomic_DNA"/>
</dbReference>
<dbReference type="PANTHER" id="PTHR11895">
    <property type="entry name" value="TRANSAMIDASE"/>
    <property type="match status" value="1"/>
</dbReference>
<comment type="caution">
    <text evidence="5">The sequence shown here is derived from an EMBL/GenBank/DDBJ whole genome shotgun (WGS) entry which is preliminary data.</text>
</comment>
<proteinExistence type="inferred from homology"/>
<dbReference type="SUPFAM" id="SSF75304">
    <property type="entry name" value="Amidase signature (AS) enzymes"/>
    <property type="match status" value="1"/>
</dbReference>
<sequence length="462" mass="48050">MQTADSLARRAGAGQITATEVVGAALQRIAALDPVLNAFSAVFTEQAYRDAAELDALASTGGSYGPLHGVPVAVKDNLAVRGCVTAFGTVANSTPASADCEVVARLRTAGAIIVGTTRMPELGQWPHTESGHGGITRNPWDTARTAGGSSGGSAVAVASGMVPIALGSDGGGSIRIPAACCGVYGLKPSRGRVSSAPRPAMWSGLATIGPIARTVLDAAIVGDVIRGNTPQDRYTIGDPEMSFAAAVRTEPGRLRIGWLTHLGRGAPAVAAEHVRAVHATARLLADLGHHVSQIRTSLPEPGPVFLPHLLAGVREAADSVEHFERLEPSTRATYRFGKWVTPRVLRLAMRARERMASRVDALFDQFDVLLEPTLAQRPPYAGALGSGGAATHLMSARPMAAFTSLWNITGNPAAAFPVGVADDGMPVSVQLVGRFGAEVTVFGLSAQLEKERPFQSLESTSP</sequence>
<organism evidence="5 6">
    <name type="scientific">Mycolicibacterium arseniciresistens</name>
    <dbReference type="NCBI Taxonomy" id="3062257"/>
    <lineage>
        <taxon>Bacteria</taxon>
        <taxon>Bacillati</taxon>
        <taxon>Actinomycetota</taxon>
        <taxon>Actinomycetes</taxon>
        <taxon>Mycobacteriales</taxon>
        <taxon>Mycobacteriaceae</taxon>
        <taxon>Mycolicibacterium</taxon>
    </lineage>
</organism>
<evidence type="ECO:0000313" key="5">
    <source>
        <dbReference type="EMBL" id="MDO3638154.1"/>
    </source>
</evidence>
<dbReference type="InterPro" id="IPR020556">
    <property type="entry name" value="Amidase_CS"/>
</dbReference>
<evidence type="ECO:0000259" key="4">
    <source>
        <dbReference type="Pfam" id="PF01425"/>
    </source>
</evidence>
<dbReference type="PROSITE" id="PS00571">
    <property type="entry name" value="AMIDASES"/>
    <property type="match status" value="1"/>
</dbReference>
<reference evidence="5" key="1">
    <citation type="submission" date="2023-07" db="EMBL/GenBank/DDBJ databases">
        <title>Mycolicibacterium sp. nov., a novel bacterial species.</title>
        <authorList>
            <person name="Cao Y."/>
        </authorList>
    </citation>
    <scope>NUCLEOTIDE SEQUENCE</scope>
    <source>
        <strain evidence="5">KC 300</strain>
    </source>
</reference>
<evidence type="ECO:0000313" key="6">
    <source>
        <dbReference type="Proteomes" id="UP001168823"/>
    </source>
</evidence>
<dbReference type="PANTHER" id="PTHR11895:SF7">
    <property type="entry name" value="GLUTAMYL-TRNA(GLN) AMIDOTRANSFERASE SUBUNIT A, MITOCHONDRIAL"/>
    <property type="match status" value="1"/>
</dbReference>
<dbReference type="GO" id="GO:0004040">
    <property type="term" value="F:amidase activity"/>
    <property type="evidence" value="ECO:0007669"/>
    <property type="project" value="UniProtKB-EC"/>
</dbReference>
<dbReference type="InterPro" id="IPR000120">
    <property type="entry name" value="Amidase"/>
</dbReference>
<evidence type="ECO:0000256" key="3">
    <source>
        <dbReference type="ARBA" id="ARBA00012922"/>
    </source>
</evidence>
<dbReference type="NCBIfam" id="NF009119">
    <property type="entry name" value="PRK12470.1"/>
    <property type="match status" value="1"/>
</dbReference>
<dbReference type="RefSeq" id="WP_302915557.1">
    <property type="nucleotide sequence ID" value="NZ_JAUMSQ010000183.1"/>
</dbReference>
<dbReference type="InterPro" id="IPR023631">
    <property type="entry name" value="Amidase_dom"/>
</dbReference>
<dbReference type="InterPro" id="IPR036928">
    <property type="entry name" value="AS_sf"/>
</dbReference>
<comment type="catalytic activity">
    <reaction evidence="1">
        <text>a monocarboxylic acid amide + H2O = a monocarboxylate + NH4(+)</text>
        <dbReference type="Rhea" id="RHEA:12020"/>
        <dbReference type="ChEBI" id="CHEBI:15377"/>
        <dbReference type="ChEBI" id="CHEBI:28938"/>
        <dbReference type="ChEBI" id="CHEBI:35757"/>
        <dbReference type="ChEBI" id="CHEBI:83628"/>
        <dbReference type="EC" id="3.5.1.4"/>
    </reaction>
</comment>
<dbReference type="EC" id="3.5.1.4" evidence="3"/>
<accession>A0ABT8UK26</accession>
<dbReference type="Pfam" id="PF01425">
    <property type="entry name" value="Amidase"/>
    <property type="match status" value="1"/>
</dbReference>
<keyword evidence="6" id="KW-1185">Reference proteome</keyword>
<evidence type="ECO:0000256" key="1">
    <source>
        <dbReference type="ARBA" id="ARBA00001311"/>
    </source>
</evidence>
<gene>
    <name evidence="5" type="ORF">Q2100_20620</name>
</gene>
<dbReference type="Gene3D" id="3.90.1300.10">
    <property type="entry name" value="Amidase signature (AS) domain"/>
    <property type="match status" value="1"/>
</dbReference>
<evidence type="ECO:0000256" key="2">
    <source>
        <dbReference type="ARBA" id="ARBA00009199"/>
    </source>
</evidence>
<keyword evidence="5" id="KW-0378">Hydrolase</keyword>